<evidence type="ECO:0000256" key="9">
    <source>
        <dbReference type="SAM" id="MobiDB-lite"/>
    </source>
</evidence>
<keyword evidence="13" id="KW-1185">Reference proteome</keyword>
<feature type="repeat" description="TPR" evidence="8">
    <location>
        <begin position="451"/>
        <end position="484"/>
    </location>
</feature>
<dbReference type="Proteomes" id="UP000332933">
    <property type="component" value="Unassembled WGS sequence"/>
</dbReference>
<feature type="repeat" description="TPR" evidence="8">
    <location>
        <begin position="281"/>
        <end position="314"/>
    </location>
</feature>
<dbReference type="Gene3D" id="3.40.50.11380">
    <property type="match status" value="1"/>
</dbReference>
<feature type="domain" description="O-GlcNAc transferase C-terminal" evidence="10">
    <location>
        <begin position="750"/>
        <end position="935"/>
    </location>
</feature>
<dbReference type="GO" id="GO:0006493">
    <property type="term" value="P:protein O-linked glycosylation"/>
    <property type="evidence" value="ECO:0007669"/>
    <property type="project" value="InterPro"/>
</dbReference>
<feature type="repeat" description="TPR" evidence="8">
    <location>
        <begin position="383"/>
        <end position="416"/>
    </location>
</feature>
<feature type="repeat" description="TPR" evidence="8">
    <location>
        <begin position="417"/>
        <end position="450"/>
    </location>
</feature>
<dbReference type="PANTHER" id="PTHR44366">
    <property type="entry name" value="UDP-N-ACETYLGLUCOSAMINE--PEPTIDE N-ACETYLGLUCOSAMINYLTRANSFERASE 110 KDA SUBUNIT"/>
    <property type="match status" value="1"/>
</dbReference>
<dbReference type="Gene3D" id="1.25.40.10">
    <property type="entry name" value="Tetratricopeptide repeat domain"/>
    <property type="match status" value="9"/>
</dbReference>
<dbReference type="InterPro" id="IPR019734">
    <property type="entry name" value="TPR_rpt"/>
</dbReference>
<keyword evidence="6" id="KW-0677">Repeat</keyword>
<evidence type="ECO:0000313" key="13">
    <source>
        <dbReference type="Proteomes" id="UP000332933"/>
    </source>
</evidence>
<dbReference type="Pfam" id="PF13414">
    <property type="entry name" value="TPR_11"/>
    <property type="match status" value="5"/>
</dbReference>
<dbReference type="PANTHER" id="PTHR44366:SF1">
    <property type="entry name" value="UDP-N-ACETYLGLUCOSAMINE--PEPTIDE N-ACETYLGLUCOSAMINYLTRANSFERASE 110 KDA SUBUNIT"/>
    <property type="match status" value="1"/>
</dbReference>
<feature type="repeat" description="TPR" evidence="8">
    <location>
        <begin position="145"/>
        <end position="178"/>
    </location>
</feature>
<accession>A0A485L9P8</accession>
<keyword evidence="4" id="KW-0328">Glycosyltransferase</keyword>
<dbReference type="InterPro" id="IPR037919">
    <property type="entry name" value="OGT"/>
</dbReference>
<feature type="repeat" description="TPR" evidence="8">
    <location>
        <begin position="179"/>
        <end position="212"/>
    </location>
</feature>
<evidence type="ECO:0000256" key="6">
    <source>
        <dbReference type="ARBA" id="ARBA00022737"/>
    </source>
</evidence>
<evidence type="ECO:0000256" key="5">
    <source>
        <dbReference type="ARBA" id="ARBA00022679"/>
    </source>
</evidence>
<evidence type="ECO:0000313" key="11">
    <source>
        <dbReference type="EMBL" id="KAF0690274.1"/>
    </source>
</evidence>
<dbReference type="OrthoDB" id="421121at2759"/>
<evidence type="ECO:0000256" key="2">
    <source>
        <dbReference type="ARBA" id="ARBA00005386"/>
    </source>
</evidence>
<evidence type="ECO:0000256" key="7">
    <source>
        <dbReference type="ARBA" id="ARBA00022803"/>
    </source>
</evidence>
<dbReference type="PROSITE" id="PS50005">
    <property type="entry name" value="TPR"/>
    <property type="match status" value="12"/>
</dbReference>
<dbReference type="AlphaFoldDB" id="A0A485L9P8"/>
<reference evidence="11" key="2">
    <citation type="submission" date="2019-06" db="EMBL/GenBank/DDBJ databases">
        <title>Genomics analysis of Aphanomyces spp. identifies a new class of oomycete effector associated with host adaptation.</title>
        <authorList>
            <person name="Gaulin E."/>
        </authorList>
    </citation>
    <scope>NUCLEOTIDE SEQUENCE</scope>
    <source>
        <strain evidence="11">CBS 578.67</strain>
    </source>
</reference>
<dbReference type="InterPro" id="IPR011990">
    <property type="entry name" value="TPR-like_helical_dom_sf"/>
</dbReference>
<feature type="domain" description="O-GlcNAc transferase C-terminal" evidence="10">
    <location>
        <begin position="498"/>
        <end position="738"/>
    </location>
</feature>
<dbReference type="PROSITE" id="PS50293">
    <property type="entry name" value="TPR_REGION"/>
    <property type="match status" value="7"/>
</dbReference>
<comment type="similarity">
    <text evidence="2">Belongs to the glycosyltransferase 41 family. O-GlcNAc transferase subfamily.</text>
</comment>
<protein>
    <recommendedName>
        <fullName evidence="3">protein O-GlcNAc transferase</fullName>
        <ecNumber evidence="3">2.4.1.255</ecNumber>
    </recommendedName>
</protein>
<dbReference type="Gene3D" id="3.40.50.2000">
    <property type="entry name" value="Glycogen Phosphorylase B"/>
    <property type="match status" value="1"/>
</dbReference>
<feature type="repeat" description="TPR" evidence="8">
    <location>
        <begin position="247"/>
        <end position="280"/>
    </location>
</feature>
<evidence type="ECO:0000259" key="10">
    <source>
        <dbReference type="Pfam" id="PF13844"/>
    </source>
</evidence>
<dbReference type="SMART" id="SM00028">
    <property type="entry name" value="TPR"/>
    <property type="match status" value="12"/>
</dbReference>
<evidence type="ECO:0000256" key="1">
    <source>
        <dbReference type="ARBA" id="ARBA00004922"/>
    </source>
</evidence>
<dbReference type="EC" id="2.4.1.255" evidence="3"/>
<keyword evidence="7 8" id="KW-0802">TPR repeat</keyword>
<sequence length="968" mass="108504">MEAPPPSLLPRKLSNRSIAPINNNSTNNNVKGVSDAPHTLQEFADLLDTAHRHYNHGKYKEGIAICEQLYDADASRTDNLLLLGALHFQLRNFSEAIFYNQQCIRIEPHFAEAFGNLGNALKEIGDGQGAVQFYLRAIKLNPRFADVYNNLASSYMQMGATHEAIETYKMALVLDPCLVDAHSNLGNLYKAQGLFDDATTCYTNAIRVKPTFAIAWNNLAGLLKDDGQLDKAIDHYREAIRLAPDFADAHSNLGNALKESGQTTAAIESYKAAIGLRPEFAIAHGNLASSYFDANQVELAIATYRTAIQLEPKFPDAYNNLGNALRDIGQLEQAISCYRTALRLKPDHPHAYNNLGNALKDKGMIKEAIHCYMTAARLMPRFAAAHSNLGSILKEQGKVEQALAHYQEAVTIEPTFADAYSNMGNAYKDLLRLDEAIACYSTAIRLKPSFADTYSNLASAYKDGGRMEEALTCFRKALSLRPDFPEAFCNYVYSLAIVCDWRSRTEDFKKLFGMLERQLSTDTTLPTVQPFHALVYPLTSVQALDIAKRYAPAQIYAQRARLNASLVDMAGLRYRAKRSDERLRVGYVSSDFGNHPMSHLMQSVFGLHDSSRMEITCYATSPSDQSQWRRKIETEAEHFKDVSAMSNGDTARLIHNDGMHILINLNGYTKGARTEIFALRPAPIQISLMGFCGTMGADYMQYVVADKLALPTIDADAGFMEKVIYMPGTYFVNDHKQSAHGVLDVESCPTRGQYGVPEDKFVFCNFSQLYKLDPLTFATWMHILKRVPNSILWLLRYHNNELVETNLRAEAKTHGIRENRLHFTDVAPKEEHLKRGYLADLFLDTSIYNGHTIACDILWGGTPMVALAGHHMASRVSSSLLLAADLQELITHTLEEYEEMAVTLALDMDKLWEIRKKLEETRTTCALFDTKRWVRNWETALLLAWDAHEAGVPIDHIDVPDIDELIVS</sequence>
<feature type="repeat" description="TPR" evidence="8">
    <location>
        <begin position="213"/>
        <end position="246"/>
    </location>
</feature>
<dbReference type="FunFam" id="3.40.50.2000:FF:000070">
    <property type="entry name" value="probable UDP-N-acetylglucosamine--peptide N-acetylglucosaminyltransferase SEC"/>
    <property type="match status" value="1"/>
</dbReference>
<feature type="repeat" description="TPR" evidence="8">
    <location>
        <begin position="349"/>
        <end position="382"/>
    </location>
</feature>
<name>A0A485L9P8_9STRA</name>
<feature type="repeat" description="TPR" evidence="8">
    <location>
        <begin position="77"/>
        <end position="110"/>
    </location>
</feature>
<dbReference type="InterPro" id="IPR029489">
    <property type="entry name" value="OGT/SEC/SPY_C"/>
</dbReference>
<evidence type="ECO:0000256" key="4">
    <source>
        <dbReference type="ARBA" id="ARBA00022676"/>
    </source>
</evidence>
<keyword evidence="5" id="KW-0808">Transferase</keyword>
<comment type="pathway">
    <text evidence="1">Protein modification; protein glycosylation.</text>
</comment>
<evidence type="ECO:0000313" key="12">
    <source>
        <dbReference type="EMBL" id="VFT95036.1"/>
    </source>
</evidence>
<dbReference type="EMBL" id="CAADRA010006404">
    <property type="protein sequence ID" value="VFT95036.1"/>
    <property type="molecule type" value="Genomic_DNA"/>
</dbReference>
<gene>
    <name evidence="12" type="primary">Aste57867_18300</name>
    <name evidence="11" type="ORF">As57867_018238</name>
    <name evidence="12" type="ORF">ASTE57867_18300</name>
</gene>
<dbReference type="EMBL" id="VJMH01006383">
    <property type="protein sequence ID" value="KAF0690274.1"/>
    <property type="molecule type" value="Genomic_DNA"/>
</dbReference>
<dbReference type="SUPFAM" id="SSF48452">
    <property type="entry name" value="TPR-like"/>
    <property type="match status" value="2"/>
</dbReference>
<feature type="repeat" description="TPR" evidence="8">
    <location>
        <begin position="315"/>
        <end position="348"/>
    </location>
</feature>
<dbReference type="GO" id="GO:0097363">
    <property type="term" value="F:protein O-acetylglucosaminyltransferase activity"/>
    <property type="evidence" value="ECO:0007669"/>
    <property type="project" value="UniProtKB-EC"/>
</dbReference>
<evidence type="ECO:0000256" key="8">
    <source>
        <dbReference type="PROSITE-ProRule" id="PRU00339"/>
    </source>
</evidence>
<feature type="region of interest" description="Disordered" evidence="9">
    <location>
        <begin position="1"/>
        <end position="34"/>
    </location>
</feature>
<feature type="repeat" description="TPR" evidence="8">
    <location>
        <begin position="111"/>
        <end position="144"/>
    </location>
</feature>
<reference evidence="12 13" key="1">
    <citation type="submission" date="2019-03" db="EMBL/GenBank/DDBJ databases">
        <authorList>
            <person name="Gaulin E."/>
            <person name="Dumas B."/>
        </authorList>
    </citation>
    <scope>NUCLEOTIDE SEQUENCE [LARGE SCALE GENOMIC DNA]</scope>
    <source>
        <strain evidence="12">CBS 568.67</strain>
    </source>
</reference>
<dbReference type="Pfam" id="PF13181">
    <property type="entry name" value="TPR_8"/>
    <property type="match status" value="2"/>
</dbReference>
<proteinExistence type="inferred from homology"/>
<organism evidence="12 13">
    <name type="scientific">Aphanomyces stellatus</name>
    <dbReference type="NCBI Taxonomy" id="120398"/>
    <lineage>
        <taxon>Eukaryota</taxon>
        <taxon>Sar</taxon>
        <taxon>Stramenopiles</taxon>
        <taxon>Oomycota</taxon>
        <taxon>Saprolegniomycetes</taxon>
        <taxon>Saprolegniales</taxon>
        <taxon>Verrucalvaceae</taxon>
        <taxon>Aphanomyces</taxon>
    </lineage>
</organism>
<evidence type="ECO:0000256" key="3">
    <source>
        <dbReference type="ARBA" id="ARBA00011970"/>
    </source>
</evidence>
<dbReference type="Pfam" id="PF13844">
    <property type="entry name" value="Glyco_transf_41"/>
    <property type="match status" value="2"/>
</dbReference>